<proteinExistence type="predicted"/>
<feature type="region of interest" description="Disordered" evidence="1">
    <location>
        <begin position="40"/>
        <end position="79"/>
    </location>
</feature>
<dbReference type="AlphaFoldDB" id="A0A5S4FC56"/>
<accession>A0A5S4FC56</accession>
<protein>
    <submittedName>
        <fullName evidence="3">Beta-lactamase family protein</fullName>
    </submittedName>
</protein>
<dbReference type="Pfam" id="PF00144">
    <property type="entry name" value="Beta-lactamase"/>
    <property type="match status" value="1"/>
</dbReference>
<gene>
    <name evidence="3" type="ORF">ETD86_27380</name>
</gene>
<feature type="domain" description="Beta-lactamase-related" evidence="2">
    <location>
        <begin position="75"/>
        <end position="145"/>
    </location>
</feature>
<feature type="region of interest" description="Disordered" evidence="1">
    <location>
        <begin position="111"/>
        <end position="173"/>
    </location>
</feature>
<feature type="compositionally biased region" description="Basic residues" evidence="1">
    <location>
        <begin position="126"/>
        <end position="135"/>
    </location>
</feature>
<evidence type="ECO:0000256" key="1">
    <source>
        <dbReference type="SAM" id="MobiDB-lite"/>
    </source>
</evidence>
<dbReference type="Gene3D" id="3.40.710.10">
    <property type="entry name" value="DD-peptidase/beta-lactamase superfamily"/>
    <property type="match status" value="1"/>
</dbReference>
<dbReference type="SUPFAM" id="SSF56601">
    <property type="entry name" value="beta-lactamase/transpeptidase-like"/>
    <property type="match status" value="1"/>
</dbReference>
<comment type="caution">
    <text evidence="3">The sequence shown here is derived from an EMBL/GenBank/DDBJ whole genome shotgun (WGS) entry which is preliminary data.</text>
</comment>
<reference evidence="3 4" key="1">
    <citation type="submission" date="2019-05" db="EMBL/GenBank/DDBJ databases">
        <title>Draft genome sequence of Nonomuraea turkmeniaca DSM 43926.</title>
        <authorList>
            <person name="Saricaoglu S."/>
            <person name="Isik K."/>
        </authorList>
    </citation>
    <scope>NUCLEOTIDE SEQUENCE [LARGE SCALE GENOMIC DNA]</scope>
    <source>
        <strain evidence="3 4">DSM 43926</strain>
    </source>
</reference>
<organism evidence="3 4">
    <name type="scientific">Nonomuraea turkmeniaca</name>
    <dbReference type="NCBI Taxonomy" id="103838"/>
    <lineage>
        <taxon>Bacteria</taxon>
        <taxon>Bacillati</taxon>
        <taxon>Actinomycetota</taxon>
        <taxon>Actinomycetes</taxon>
        <taxon>Streptosporangiales</taxon>
        <taxon>Streptosporangiaceae</taxon>
        <taxon>Nonomuraea</taxon>
    </lineage>
</organism>
<evidence type="ECO:0000313" key="4">
    <source>
        <dbReference type="Proteomes" id="UP000309128"/>
    </source>
</evidence>
<feature type="compositionally biased region" description="Basic and acidic residues" evidence="1">
    <location>
        <begin position="136"/>
        <end position="150"/>
    </location>
</feature>
<dbReference type="EMBL" id="VCKY01000101">
    <property type="protein sequence ID" value="TMR15335.1"/>
    <property type="molecule type" value="Genomic_DNA"/>
</dbReference>
<dbReference type="Proteomes" id="UP000309128">
    <property type="component" value="Unassembled WGS sequence"/>
</dbReference>
<dbReference type="InterPro" id="IPR012338">
    <property type="entry name" value="Beta-lactam/transpept-like"/>
</dbReference>
<dbReference type="InterPro" id="IPR001466">
    <property type="entry name" value="Beta-lactam-related"/>
</dbReference>
<name>A0A5S4FC56_9ACTN</name>
<feature type="region of interest" description="Disordered" evidence="1">
    <location>
        <begin position="1"/>
        <end position="24"/>
    </location>
</feature>
<sequence length="220" mass="23774">MPARCAAGSSTTPRLRTWRTSRANRRRCPRAGAVIRASDACPGDRPIVPVNGAAGMRTPGRSSETAHPSPSRHHTMPGSQRTMALAGMIIERAAGGTPADAISKRIARPLGLTGTSLPRGADTKIRGPHSRRCSKAPRDRPQRQDLRSDGAEPVTALGRRRHDLQRSTADPHSVVTSSQLGVLQRGNEVFGRWVRGRVRAPIEVPPREPFPFAKSRAMKG</sequence>
<keyword evidence="4" id="KW-1185">Reference proteome</keyword>
<evidence type="ECO:0000313" key="3">
    <source>
        <dbReference type="EMBL" id="TMR15335.1"/>
    </source>
</evidence>
<evidence type="ECO:0000259" key="2">
    <source>
        <dbReference type="Pfam" id="PF00144"/>
    </source>
</evidence>